<evidence type="ECO:0000313" key="4">
    <source>
        <dbReference type="EMBL" id="KAJ8994808.1"/>
    </source>
</evidence>
<dbReference type="EMBL" id="JAJGCB010000002">
    <property type="protein sequence ID" value="KAJ8994808.1"/>
    <property type="molecule type" value="Genomic_DNA"/>
</dbReference>
<dbReference type="FunFam" id="3.60.15.10:FF:000033">
    <property type="entry name" value="MBL fold metallo-hydrolase"/>
    <property type="match status" value="1"/>
</dbReference>
<dbReference type="GO" id="GO:0050313">
    <property type="term" value="F:sulfur dioxygenase activity"/>
    <property type="evidence" value="ECO:0007669"/>
    <property type="project" value="InterPro"/>
</dbReference>
<evidence type="ECO:0000259" key="3">
    <source>
        <dbReference type="SMART" id="SM00849"/>
    </source>
</evidence>
<dbReference type="AlphaFoldDB" id="A0AAN6F0Y7"/>
<evidence type="ECO:0000256" key="1">
    <source>
        <dbReference type="ARBA" id="ARBA00022723"/>
    </source>
</evidence>
<feature type="compositionally biased region" description="Low complexity" evidence="2">
    <location>
        <begin position="13"/>
        <end position="26"/>
    </location>
</feature>
<dbReference type="InterPro" id="IPR051682">
    <property type="entry name" value="Mito_Persulfide_Diox"/>
</dbReference>
<dbReference type="PANTHER" id="PTHR43084:SF1">
    <property type="entry name" value="PERSULFIDE DIOXYGENASE ETHE1, MITOCHONDRIAL"/>
    <property type="match status" value="1"/>
</dbReference>
<dbReference type="SUPFAM" id="SSF56281">
    <property type="entry name" value="Metallo-hydrolase/oxidoreductase"/>
    <property type="match status" value="1"/>
</dbReference>
<feature type="compositionally biased region" description="Polar residues" evidence="2">
    <location>
        <begin position="70"/>
        <end position="85"/>
    </location>
</feature>
<proteinExistence type="predicted"/>
<feature type="region of interest" description="Disordered" evidence="2">
    <location>
        <begin position="57"/>
        <end position="110"/>
    </location>
</feature>
<dbReference type="InterPro" id="IPR001279">
    <property type="entry name" value="Metallo-B-lactamas"/>
</dbReference>
<dbReference type="Pfam" id="PF00753">
    <property type="entry name" value="Lactamase_B"/>
    <property type="match status" value="1"/>
</dbReference>
<dbReference type="Gene3D" id="3.60.15.10">
    <property type="entry name" value="Ribonuclease Z/Hydroxyacylglutathione hydrolase-like"/>
    <property type="match status" value="1"/>
</dbReference>
<reference evidence="4" key="1">
    <citation type="submission" date="2023-01" db="EMBL/GenBank/DDBJ databases">
        <title>Exophiala dermititidis isolated from Cystic Fibrosis Patient.</title>
        <authorList>
            <person name="Kurbessoian T."/>
            <person name="Crocker A."/>
            <person name="Murante D."/>
            <person name="Hogan D.A."/>
            <person name="Stajich J.E."/>
        </authorList>
    </citation>
    <scope>NUCLEOTIDE SEQUENCE</scope>
    <source>
        <strain evidence="4">Ex8</strain>
    </source>
</reference>
<evidence type="ECO:0000256" key="2">
    <source>
        <dbReference type="SAM" id="MobiDB-lite"/>
    </source>
</evidence>
<keyword evidence="1" id="KW-0479">Metal-binding</keyword>
<dbReference type="Proteomes" id="UP001161757">
    <property type="component" value="Unassembled WGS sequence"/>
</dbReference>
<evidence type="ECO:0000313" key="5">
    <source>
        <dbReference type="Proteomes" id="UP001161757"/>
    </source>
</evidence>
<dbReference type="GO" id="GO:0070813">
    <property type="term" value="P:hydrogen sulfide metabolic process"/>
    <property type="evidence" value="ECO:0007669"/>
    <property type="project" value="TreeGrafter"/>
</dbReference>
<feature type="domain" description="Metallo-beta-lactamase" evidence="3">
    <location>
        <begin position="124"/>
        <end position="318"/>
    </location>
</feature>
<dbReference type="InterPro" id="IPR036866">
    <property type="entry name" value="RibonucZ/Hydroxyglut_hydro"/>
</dbReference>
<dbReference type="InterPro" id="IPR044528">
    <property type="entry name" value="POD-like_MBL-fold"/>
</dbReference>
<protein>
    <recommendedName>
        <fullName evidence="3">Metallo-beta-lactamase domain-containing protein</fullName>
    </recommendedName>
</protein>
<feature type="region of interest" description="Disordered" evidence="2">
    <location>
        <begin position="1"/>
        <end position="26"/>
    </location>
</feature>
<gene>
    <name evidence="4" type="ORF">HRR80_001507</name>
</gene>
<dbReference type="CDD" id="cd07724">
    <property type="entry name" value="POD-like_MBL-fold"/>
    <property type="match status" value="1"/>
</dbReference>
<feature type="compositionally biased region" description="Polar residues" evidence="2">
    <location>
        <begin position="101"/>
        <end position="110"/>
    </location>
</feature>
<dbReference type="PANTHER" id="PTHR43084">
    <property type="entry name" value="PERSULFIDE DIOXYGENASE ETHE1"/>
    <property type="match status" value="1"/>
</dbReference>
<comment type="caution">
    <text evidence="4">The sequence shown here is derived from an EMBL/GenBank/DDBJ whole genome shotgun (WGS) entry which is preliminary data.</text>
</comment>
<dbReference type="GO" id="GO:0006749">
    <property type="term" value="P:glutathione metabolic process"/>
    <property type="evidence" value="ECO:0007669"/>
    <property type="project" value="InterPro"/>
</dbReference>
<dbReference type="SMART" id="SM00849">
    <property type="entry name" value="Lactamase_B"/>
    <property type="match status" value="1"/>
</dbReference>
<name>A0AAN6F0Y7_EXODE</name>
<dbReference type="GO" id="GO:0046872">
    <property type="term" value="F:metal ion binding"/>
    <property type="evidence" value="ECO:0007669"/>
    <property type="project" value="UniProtKB-KW"/>
</dbReference>
<accession>A0AAN6F0Y7</accession>
<sequence length="405" mass="44152">MQSLRPRPHFVQATSRALSTASTSPSALVSAQASRQLGRLPTAAAYSTQALGIEHRGAGAVGSSRAPAGTTRSSHLAQRSSTNQGLLGGAPKGQQRAPYSMSRQASSAVTPQPVVHDVFETKTGTWQYVVADPTTSKAVIIDPVLDYDPATQKISTQSAHTLLSVVENNGYKVVMILETHAHADHITAASYLQSRLAQTQGQKPPIGIGKRIGQVQKLFGERYKIPPEEYDGVFDKYFDDDETFHIGELQATAIHLPGHTPDHLGYKIGDNVFCGDSVFNADIGSARCDFPGGSSNDLFRSARKLLALDPQVKIWTGHDYPPDGRGDPIPYMTVQQHREANKHLKDGVSETDFVTMRNQRDAKLSEPRLLHQSLQMNIRAGRLPEPSAHGYRMLHLPLKLGGLEW</sequence>
<organism evidence="4 5">
    <name type="scientific">Exophiala dermatitidis</name>
    <name type="common">Black yeast-like fungus</name>
    <name type="synonym">Wangiella dermatitidis</name>
    <dbReference type="NCBI Taxonomy" id="5970"/>
    <lineage>
        <taxon>Eukaryota</taxon>
        <taxon>Fungi</taxon>
        <taxon>Dikarya</taxon>
        <taxon>Ascomycota</taxon>
        <taxon>Pezizomycotina</taxon>
        <taxon>Eurotiomycetes</taxon>
        <taxon>Chaetothyriomycetidae</taxon>
        <taxon>Chaetothyriales</taxon>
        <taxon>Herpotrichiellaceae</taxon>
        <taxon>Exophiala</taxon>
    </lineage>
</organism>